<dbReference type="AlphaFoldDB" id="C0EAE4"/>
<feature type="transmembrane region" description="Helical" evidence="1">
    <location>
        <begin position="77"/>
        <end position="94"/>
    </location>
</feature>
<feature type="transmembrane region" description="Helical" evidence="1">
    <location>
        <begin position="106"/>
        <end position="127"/>
    </location>
</feature>
<dbReference type="Pfam" id="PF07456">
    <property type="entry name" value="Hpre_diP_synt_I"/>
    <property type="match status" value="1"/>
</dbReference>
<feature type="transmembrane region" description="Helical" evidence="1">
    <location>
        <begin position="32"/>
        <end position="49"/>
    </location>
</feature>
<proteinExistence type="predicted"/>
<organism evidence="2 3">
    <name type="scientific">[Clostridium] methylpentosum DSM 5476</name>
    <dbReference type="NCBI Taxonomy" id="537013"/>
    <lineage>
        <taxon>Bacteria</taxon>
        <taxon>Bacillati</taxon>
        <taxon>Bacillota</taxon>
        <taxon>Clostridia</taxon>
        <taxon>Eubacteriales</taxon>
        <taxon>Oscillospiraceae</taxon>
        <taxon>Oscillospiraceae incertae sedis</taxon>
    </lineage>
</organism>
<feature type="transmembrane region" description="Helical" evidence="1">
    <location>
        <begin position="56"/>
        <end position="71"/>
    </location>
</feature>
<dbReference type="Gene3D" id="1.10.1760.20">
    <property type="match status" value="1"/>
</dbReference>
<dbReference type="EMBL" id="ACEC01000031">
    <property type="protein sequence ID" value="EEG31584.1"/>
    <property type="molecule type" value="Genomic_DNA"/>
</dbReference>
<keyword evidence="1" id="KW-1133">Transmembrane helix</keyword>
<feature type="transmembrane region" description="Helical" evidence="1">
    <location>
        <begin position="9"/>
        <end position="26"/>
    </location>
</feature>
<keyword evidence="1" id="KW-0812">Transmembrane</keyword>
<keyword evidence="3" id="KW-1185">Reference proteome</keyword>
<evidence type="ECO:0000256" key="1">
    <source>
        <dbReference type="SAM" id="Phobius"/>
    </source>
</evidence>
<keyword evidence="1" id="KW-0472">Membrane</keyword>
<dbReference type="STRING" id="537013.CLOSTMETH_00798"/>
<sequence>MDAKRLTKLAMLTGIALIIFVVELQIPNPFPIPGVKLGLANIVTVYAVYHYRAKEVALIVFVRIFLAAVFSGNFMALSYSLFGGVFCLAGMLLLKRIIDEKHIWMASVFGAVLHNIGQITVAVLITWTPGLIAYLPFLLISGCLAGAFTGACAQMIIHRTPAKR</sequence>
<dbReference type="HOGENOM" id="CLU_108933_1_1_9"/>
<reference evidence="2 3" key="1">
    <citation type="submission" date="2009-01" db="EMBL/GenBank/DDBJ databases">
        <authorList>
            <person name="Fulton L."/>
            <person name="Clifton S."/>
            <person name="Fulton B."/>
            <person name="Xu J."/>
            <person name="Minx P."/>
            <person name="Pepin K.H."/>
            <person name="Johnson M."/>
            <person name="Bhonagiri V."/>
            <person name="Nash W.E."/>
            <person name="Mardis E.R."/>
            <person name="Wilson R.K."/>
        </authorList>
    </citation>
    <scope>NUCLEOTIDE SEQUENCE [LARGE SCALE GENOMIC DNA]</scope>
    <source>
        <strain evidence="2 3">DSM 5476</strain>
    </source>
</reference>
<name>C0EAE4_9FIRM</name>
<comment type="caution">
    <text evidence="2">The sequence shown here is derived from an EMBL/GenBank/DDBJ whole genome shotgun (WGS) entry which is preliminary data.</text>
</comment>
<dbReference type="eggNOG" id="COG4769">
    <property type="taxonomic scope" value="Bacteria"/>
</dbReference>
<dbReference type="InterPro" id="IPR010898">
    <property type="entry name" value="Hpre_diP_synth_I"/>
</dbReference>
<evidence type="ECO:0000313" key="2">
    <source>
        <dbReference type="EMBL" id="EEG31584.1"/>
    </source>
</evidence>
<evidence type="ECO:0000313" key="3">
    <source>
        <dbReference type="Proteomes" id="UP000003340"/>
    </source>
</evidence>
<dbReference type="PIRSF" id="PIRSF027391">
    <property type="entry name" value="Hpre_diP_synt_I"/>
    <property type="match status" value="1"/>
</dbReference>
<accession>C0EAE4</accession>
<protein>
    <submittedName>
        <fullName evidence="2">Heptaprenyl diphosphate synthase component I</fullName>
    </submittedName>
</protein>
<reference evidence="2 3" key="2">
    <citation type="submission" date="2009-02" db="EMBL/GenBank/DDBJ databases">
        <title>Draft genome sequence of Clostridium methylpentosum (DSM 5476).</title>
        <authorList>
            <person name="Sudarsanam P."/>
            <person name="Ley R."/>
            <person name="Guruge J."/>
            <person name="Turnbaugh P.J."/>
            <person name="Mahowald M."/>
            <person name="Liep D."/>
            <person name="Gordon J."/>
        </authorList>
    </citation>
    <scope>NUCLEOTIDE SEQUENCE [LARGE SCALE GENOMIC DNA]</scope>
    <source>
        <strain evidence="2 3">DSM 5476</strain>
    </source>
</reference>
<dbReference type="Proteomes" id="UP000003340">
    <property type="component" value="Unassembled WGS sequence"/>
</dbReference>
<feature type="transmembrane region" description="Helical" evidence="1">
    <location>
        <begin position="133"/>
        <end position="157"/>
    </location>
</feature>
<gene>
    <name evidence="2" type="ORF">CLOSTMETH_00798</name>
</gene>
<dbReference type="InterPro" id="IPR014535">
    <property type="entry name" value="Hpre_diP_synt_I"/>
</dbReference>